<dbReference type="GO" id="GO:0005886">
    <property type="term" value="C:plasma membrane"/>
    <property type="evidence" value="ECO:0007669"/>
    <property type="project" value="UniProtKB-SubCell"/>
</dbReference>
<proteinExistence type="predicted"/>
<evidence type="ECO:0000256" key="5">
    <source>
        <dbReference type="SAM" id="Phobius"/>
    </source>
</evidence>
<feature type="transmembrane region" description="Helical" evidence="5">
    <location>
        <begin position="236"/>
        <end position="255"/>
    </location>
</feature>
<keyword evidence="2 5" id="KW-0812">Transmembrane</keyword>
<evidence type="ECO:0000256" key="4">
    <source>
        <dbReference type="ARBA" id="ARBA00023136"/>
    </source>
</evidence>
<dbReference type="GO" id="GO:0022857">
    <property type="term" value="F:transmembrane transporter activity"/>
    <property type="evidence" value="ECO:0007669"/>
    <property type="project" value="InterPro"/>
</dbReference>
<dbReference type="InterPro" id="IPR036259">
    <property type="entry name" value="MFS_trans_sf"/>
</dbReference>
<feature type="transmembrane region" description="Helical" evidence="5">
    <location>
        <begin position="64"/>
        <end position="81"/>
    </location>
</feature>
<reference evidence="7 8" key="1">
    <citation type="submission" date="2019-06" db="EMBL/GenBank/DDBJ databases">
        <title>Sequencing the genomes of 1000 actinobacteria strains.</title>
        <authorList>
            <person name="Klenk H.-P."/>
        </authorList>
    </citation>
    <scope>NUCLEOTIDE SEQUENCE [LARGE SCALE GENOMIC DNA]</scope>
    <source>
        <strain evidence="7 8">DSM 26477</strain>
    </source>
</reference>
<dbReference type="SUPFAM" id="SSF103473">
    <property type="entry name" value="MFS general substrate transporter"/>
    <property type="match status" value="1"/>
</dbReference>
<dbReference type="Gene3D" id="1.20.1250.20">
    <property type="entry name" value="MFS general substrate transporter like domains"/>
    <property type="match status" value="2"/>
</dbReference>
<dbReference type="EMBL" id="VFOM01000003">
    <property type="protein sequence ID" value="TQL45041.1"/>
    <property type="molecule type" value="Genomic_DNA"/>
</dbReference>
<protein>
    <submittedName>
        <fullName evidence="7">Putative MFS family arabinose efflux permease</fullName>
    </submittedName>
</protein>
<feature type="domain" description="Major facilitator superfamily (MFS) profile" evidence="6">
    <location>
        <begin position="1"/>
        <end position="379"/>
    </location>
</feature>
<feature type="transmembrane region" description="Helical" evidence="5">
    <location>
        <begin position="126"/>
        <end position="144"/>
    </location>
</feature>
<gene>
    <name evidence="7" type="ORF">FB562_2451</name>
</gene>
<evidence type="ECO:0000313" key="8">
    <source>
        <dbReference type="Proteomes" id="UP000317998"/>
    </source>
</evidence>
<feature type="transmembrane region" description="Helical" evidence="5">
    <location>
        <begin position="267"/>
        <end position="290"/>
    </location>
</feature>
<feature type="transmembrane region" description="Helical" evidence="5">
    <location>
        <begin position="87"/>
        <end position="105"/>
    </location>
</feature>
<dbReference type="InterPro" id="IPR052528">
    <property type="entry name" value="Sugar_transport-like"/>
</dbReference>
<evidence type="ECO:0000313" key="7">
    <source>
        <dbReference type="EMBL" id="TQL45041.1"/>
    </source>
</evidence>
<feature type="transmembrane region" description="Helical" evidence="5">
    <location>
        <begin position="33"/>
        <end position="52"/>
    </location>
</feature>
<comment type="caution">
    <text evidence="7">The sequence shown here is derived from an EMBL/GenBank/DDBJ whole genome shotgun (WGS) entry which is preliminary data.</text>
</comment>
<keyword evidence="8" id="KW-1185">Reference proteome</keyword>
<accession>A0A542YAB8</accession>
<dbReference type="Proteomes" id="UP000317998">
    <property type="component" value="Unassembled WGS sequence"/>
</dbReference>
<feature type="transmembrane region" description="Helical" evidence="5">
    <location>
        <begin position="205"/>
        <end position="224"/>
    </location>
</feature>
<dbReference type="InterPro" id="IPR020846">
    <property type="entry name" value="MFS_dom"/>
</dbReference>
<evidence type="ECO:0000259" key="6">
    <source>
        <dbReference type="PROSITE" id="PS50850"/>
    </source>
</evidence>
<dbReference type="AlphaFoldDB" id="A0A542YAB8"/>
<sequence>MVLVHAAIVQVLTFAVRPNLSYAVLDGGGSAALLGIIAAAFAIPALLMALPAGHAVDRIGERPALVLGSAAIVVACIIAALAGDSFVMLVIATIILGCGHLMSVVGDQAMMANAPGDRGLDSRFGLYAFAASIGQVVGPLLLTLPGGTRETPPVQLIFIVCTGIAVVLLVLSSLMGSTRRHAPGVRVGMRSTAVGLLRMPGIPQAMIASAIVLASVDLFLAYVPALGHERGFTAEIVSLMLVVRSLMSMFSRLFLSQLIALVGRRALLVSTVLISAVMLGCMILPLPVVLFLVLSAVYGFAVGTCQPITMAWISELAPPGSRGLAMSLRVASNRVGQTALPAVFGTFAVATGSGGVLAVTGVALLGAAWAAASLVNRSTGGEAEPSLPEG</sequence>
<evidence type="ECO:0000256" key="1">
    <source>
        <dbReference type="ARBA" id="ARBA00004651"/>
    </source>
</evidence>
<dbReference type="PROSITE" id="PS50850">
    <property type="entry name" value="MFS"/>
    <property type="match status" value="1"/>
</dbReference>
<keyword evidence="4 5" id="KW-0472">Membrane</keyword>
<evidence type="ECO:0000256" key="3">
    <source>
        <dbReference type="ARBA" id="ARBA00022989"/>
    </source>
</evidence>
<feature type="transmembrane region" description="Helical" evidence="5">
    <location>
        <begin position="156"/>
        <end position="176"/>
    </location>
</feature>
<comment type="subcellular location">
    <subcellularLocation>
        <location evidence="1">Cell membrane</location>
        <topology evidence="1">Multi-pass membrane protein</topology>
    </subcellularLocation>
</comment>
<dbReference type="PANTHER" id="PTHR23526">
    <property type="entry name" value="INTEGRAL MEMBRANE TRANSPORT PROTEIN-RELATED"/>
    <property type="match status" value="1"/>
</dbReference>
<name>A0A542YAB8_9MICO</name>
<feature type="transmembrane region" description="Helical" evidence="5">
    <location>
        <begin position="338"/>
        <end position="371"/>
    </location>
</feature>
<organism evidence="7 8">
    <name type="scientific">Homoserinimonas aerilata</name>
    <dbReference type="NCBI Taxonomy" id="1162970"/>
    <lineage>
        <taxon>Bacteria</taxon>
        <taxon>Bacillati</taxon>
        <taxon>Actinomycetota</taxon>
        <taxon>Actinomycetes</taxon>
        <taxon>Micrococcales</taxon>
        <taxon>Microbacteriaceae</taxon>
        <taxon>Homoserinimonas</taxon>
    </lineage>
</organism>
<dbReference type="PANTHER" id="PTHR23526:SF4">
    <property type="entry name" value="INTEGRAL MEMBRANE TRANSPORT PROTEIN"/>
    <property type="match status" value="1"/>
</dbReference>
<dbReference type="Pfam" id="PF07690">
    <property type="entry name" value="MFS_1"/>
    <property type="match status" value="2"/>
</dbReference>
<keyword evidence="3 5" id="KW-1133">Transmembrane helix</keyword>
<dbReference type="InterPro" id="IPR011701">
    <property type="entry name" value="MFS"/>
</dbReference>
<evidence type="ECO:0000256" key="2">
    <source>
        <dbReference type="ARBA" id="ARBA00022692"/>
    </source>
</evidence>